<keyword evidence="1" id="KW-0732">Signal</keyword>
<proteinExistence type="predicted"/>
<evidence type="ECO:0000256" key="2">
    <source>
        <dbReference type="SAM" id="Phobius"/>
    </source>
</evidence>
<dbReference type="EMBL" id="NJBO01000024">
    <property type="protein sequence ID" value="TKJ39174.1"/>
    <property type="molecule type" value="Genomic_DNA"/>
</dbReference>
<comment type="caution">
    <text evidence="4">The sequence shown here is derived from an EMBL/GenBank/DDBJ whole genome shotgun (WGS) entry which is preliminary data.</text>
</comment>
<dbReference type="Pfam" id="PF13525">
    <property type="entry name" value="YfiO"/>
    <property type="match status" value="1"/>
</dbReference>
<dbReference type="AlphaFoldDB" id="A0A532UW56"/>
<evidence type="ECO:0000259" key="3">
    <source>
        <dbReference type="Pfam" id="PF13525"/>
    </source>
</evidence>
<protein>
    <recommendedName>
        <fullName evidence="3">Outer membrane lipoprotein BamD-like domain-containing protein</fullName>
    </recommendedName>
</protein>
<gene>
    <name evidence="4" type="ORF">CEE36_10425</name>
</gene>
<keyword evidence="2" id="KW-0812">Transmembrane</keyword>
<organism evidence="4 5">
    <name type="scientific">candidate division TA06 bacterium B3_TA06</name>
    <dbReference type="NCBI Taxonomy" id="2012487"/>
    <lineage>
        <taxon>Bacteria</taxon>
        <taxon>Bacteria division TA06</taxon>
    </lineage>
</organism>
<dbReference type="InterPro" id="IPR011990">
    <property type="entry name" value="TPR-like_helical_dom_sf"/>
</dbReference>
<evidence type="ECO:0000313" key="4">
    <source>
        <dbReference type="EMBL" id="TKJ39174.1"/>
    </source>
</evidence>
<sequence>MAKKSKSPFRGGHKHIKQEDAFTNVIEKIYEFYVKAPFQAIVTTIAVIGIIVVGSIFISRWVGGGQKVPPKEAAISLLTAQQLIGRSPEAAEDTLRSLIMRYPRTKPGKKAHYYLGQALFIQGKYEEALTEFEGFEKSYPVKKSFLKGAALYAQGNCLEEVQRFEEAMDRYLKLPERYPESTFVPFAKLGAGRCMVFLRQHDRAEALYRQMLEDYTRNDYPVINASIKGELGKIDALRNIF</sequence>
<dbReference type="Proteomes" id="UP000317778">
    <property type="component" value="Unassembled WGS sequence"/>
</dbReference>
<accession>A0A532UW56</accession>
<dbReference type="Gene3D" id="1.25.40.10">
    <property type="entry name" value="Tetratricopeptide repeat domain"/>
    <property type="match status" value="2"/>
</dbReference>
<feature type="domain" description="Outer membrane lipoprotein BamD-like" evidence="3">
    <location>
        <begin position="86"/>
        <end position="185"/>
    </location>
</feature>
<dbReference type="InterPro" id="IPR039565">
    <property type="entry name" value="BamD-like"/>
</dbReference>
<feature type="transmembrane region" description="Helical" evidence="2">
    <location>
        <begin position="38"/>
        <end position="58"/>
    </location>
</feature>
<reference evidence="4 5" key="1">
    <citation type="submission" date="2017-06" db="EMBL/GenBank/DDBJ databases">
        <title>Novel microbial phyla capable of carbon fixation and sulfur reduction in deep-sea sediments.</title>
        <authorList>
            <person name="Huang J."/>
            <person name="Baker B."/>
            <person name="Wang Y."/>
        </authorList>
    </citation>
    <scope>NUCLEOTIDE SEQUENCE [LARGE SCALE GENOMIC DNA]</scope>
    <source>
        <strain evidence="4">B3_TA06</strain>
    </source>
</reference>
<keyword evidence="2" id="KW-1133">Transmembrane helix</keyword>
<keyword evidence="2" id="KW-0472">Membrane</keyword>
<evidence type="ECO:0000256" key="1">
    <source>
        <dbReference type="ARBA" id="ARBA00022729"/>
    </source>
</evidence>
<dbReference type="SUPFAM" id="SSF48452">
    <property type="entry name" value="TPR-like"/>
    <property type="match status" value="1"/>
</dbReference>
<evidence type="ECO:0000313" key="5">
    <source>
        <dbReference type="Proteomes" id="UP000317778"/>
    </source>
</evidence>
<name>A0A532UW56_UNCT6</name>